<gene>
    <name evidence="9" type="ORF">ACFP3R_25750</name>
</gene>
<keyword evidence="5" id="KW-0560">Oxidoreductase</keyword>
<dbReference type="PANTHER" id="PTHR46028">
    <property type="entry name" value="KYNURENINE 3-MONOOXYGENASE"/>
    <property type="match status" value="1"/>
</dbReference>
<name>A0ABW1PD70_9PSEU</name>
<feature type="compositionally biased region" description="Polar residues" evidence="7">
    <location>
        <begin position="1"/>
        <end position="12"/>
    </location>
</feature>
<comment type="cofactor">
    <cofactor evidence="1">
        <name>FAD</name>
        <dbReference type="ChEBI" id="CHEBI:57692"/>
    </cofactor>
</comment>
<dbReference type="SUPFAM" id="SSF51905">
    <property type="entry name" value="FAD/NAD(P)-binding domain"/>
    <property type="match status" value="1"/>
</dbReference>
<feature type="region of interest" description="Disordered" evidence="7">
    <location>
        <begin position="1"/>
        <end position="22"/>
    </location>
</feature>
<protein>
    <submittedName>
        <fullName evidence="9">FAD-dependent oxidoreductase</fullName>
    </submittedName>
</protein>
<organism evidence="9 10">
    <name type="scientific">Saccharothrix lopnurensis</name>
    <dbReference type="NCBI Taxonomy" id="1670621"/>
    <lineage>
        <taxon>Bacteria</taxon>
        <taxon>Bacillati</taxon>
        <taxon>Actinomycetota</taxon>
        <taxon>Actinomycetes</taxon>
        <taxon>Pseudonocardiales</taxon>
        <taxon>Pseudonocardiaceae</taxon>
        <taxon>Saccharothrix</taxon>
    </lineage>
</organism>
<keyword evidence="3" id="KW-0274">FAD</keyword>
<dbReference type="Gene3D" id="3.50.50.60">
    <property type="entry name" value="FAD/NAD(P)-binding domain"/>
    <property type="match status" value="1"/>
</dbReference>
<evidence type="ECO:0000256" key="6">
    <source>
        <dbReference type="ARBA" id="ARBA00023033"/>
    </source>
</evidence>
<evidence type="ECO:0000313" key="9">
    <source>
        <dbReference type="EMBL" id="MFC6092692.1"/>
    </source>
</evidence>
<keyword evidence="10" id="KW-1185">Reference proteome</keyword>
<evidence type="ECO:0000256" key="2">
    <source>
        <dbReference type="ARBA" id="ARBA00022630"/>
    </source>
</evidence>
<dbReference type="Pfam" id="PF01494">
    <property type="entry name" value="FAD_binding_3"/>
    <property type="match status" value="1"/>
</dbReference>
<dbReference type="InterPro" id="IPR002938">
    <property type="entry name" value="FAD-bd"/>
</dbReference>
<evidence type="ECO:0000256" key="1">
    <source>
        <dbReference type="ARBA" id="ARBA00001974"/>
    </source>
</evidence>
<evidence type="ECO:0000256" key="4">
    <source>
        <dbReference type="ARBA" id="ARBA00022857"/>
    </source>
</evidence>
<keyword evidence="4" id="KW-0521">NADP</keyword>
<dbReference type="PRINTS" id="PR00420">
    <property type="entry name" value="RNGMNOXGNASE"/>
</dbReference>
<evidence type="ECO:0000256" key="3">
    <source>
        <dbReference type="ARBA" id="ARBA00022827"/>
    </source>
</evidence>
<reference evidence="10" key="1">
    <citation type="journal article" date="2019" name="Int. J. Syst. Evol. Microbiol.">
        <title>The Global Catalogue of Microorganisms (GCM) 10K type strain sequencing project: providing services to taxonomists for standard genome sequencing and annotation.</title>
        <authorList>
            <consortium name="The Broad Institute Genomics Platform"/>
            <consortium name="The Broad Institute Genome Sequencing Center for Infectious Disease"/>
            <person name="Wu L."/>
            <person name="Ma J."/>
        </authorList>
    </citation>
    <scope>NUCLEOTIDE SEQUENCE [LARGE SCALE GENOMIC DNA]</scope>
    <source>
        <strain evidence="10">CGMCC 4.7246</strain>
    </source>
</reference>
<feature type="domain" description="FAD-binding" evidence="8">
    <location>
        <begin position="25"/>
        <end position="353"/>
    </location>
</feature>
<accession>A0ABW1PD70</accession>
<dbReference type="Proteomes" id="UP001596220">
    <property type="component" value="Unassembled WGS sequence"/>
</dbReference>
<keyword evidence="2" id="KW-0285">Flavoprotein</keyword>
<keyword evidence="6" id="KW-0503">Monooxygenase</keyword>
<dbReference type="EMBL" id="JBHSQO010000032">
    <property type="protein sequence ID" value="MFC6092692.1"/>
    <property type="molecule type" value="Genomic_DNA"/>
</dbReference>
<dbReference type="InterPro" id="IPR036188">
    <property type="entry name" value="FAD/NAD-bd_sf"/>
</dbReference>
<dbReference type="RefSeq" id="WP_380639164.1">
    <property type="nucleotide sequence ID" value="NZ_JBHSQO010000032.1"/>
</dbReference>
<evidence type="ECO:0000256" key="7">
    <source>
        <dbReference type="SAM" id="MobiDB-lite"/>
    </source>
</evidence>
<evidence type="ECO:0000259" key="8">
    <source>
        <dbReference type="Pfam" id="PF01494"/>
    </source>
</evidence>
<dbReference type="PANTHER" id="PTHR46028:SF2">
    <property type="entry name" value="KYNURENINE 3-MONOOXYGENASE"/>
    <property type="match status" value="1"/>
</dbReference>
<evidence type="ECO:0000313" key="10">
    <source>
        <dbReference type="Proteomes" id="UP001596220"/>
    </source>
</evidence>
<proteinExistence type="predicted"/>
<comment type="caution">
    <text evidence="9">The sequence shown here is derived from an EMBL/GenBank/DDBJ whole genome shotgun (WGS) entry which is preliminary data.</text>
</comment>
<sequence>MNRRTPNGSSPGRRTPDGHAPDRHALVVGAGLAGSLTAVYLARRGFRVRVLERRGDPRTPGVREEGRSINLGLSQRGIVALREVGLLERLAPLTVPMRGRVVHLPDGLRFQPYGLAEDQILHSVLRHDLNVALVDEAERLGVGFDWGHRVTAVDRAKPAVTTAGPHGEEVHTADLVVGADGAFSAVRAHLGRGLRVDLHQEFLEWGYKELLIPVGDDGRPRTELRALHVWPGDDGLIVAHPNADGSLTATVFLPFAGEHGFAGLTEPARVREFFARRFPDTLTLVPDVVEQFLDHEAASLVTVRTAPWHTTTDEGRGVVLIGDAAHAVYPFFGQGMNAAFEDCSVLDRCLAGHPDDLPGALAAFEAARRPHTDVLAELSKRNFVELRDKLRSPLFLVRKRVDLALHRLFPDAWVPLYTLIAHTTVPYGEALDRARKQDRLLGGIAAALTGAALAGLTRRTRGGRRAS</sequence>
<evidence type="ECO:0000256" key="5">
    <source>
        <dbReference type="ARBA" id="ARBA00023002"/>
    </source>
</evidence>